<organism evidence="11 13">
    <name type="scientific">Lysinibacillus sphaericus</name>
    <name type="common">Bacillus sphaericus</name>
    <dbReference type="NCBI Taxonomy" id="1421"/>
    <lineage>
        <taxon>Bacteria</taxon>
        <taxon>Bacillati</taxon>
        <taxon>Bacillota</taxon>
        <taxon>Bacilli</taxon>
        <taxon>Bacillales</taxon>
        <taxon>Bacillaceae</taxon>
        <taxon>Lysinibacillus</taxon>
    </lineage>
</organism>
<accession>A0A2S0K3P3</accession>
<dbReference type="Proteomes" id="UP000238825">
    <property type="component" value="Chromosome"/>
</dbReference>
<keyword evidence="11" id="KW-0966">Cell projection</keyword>
<evidence type="ECO:0000256" key="7">
    <source>
        <dbReference type="ARBA" id="ARBA00022779"/>
    </source>
</evidence>
<evidence type="ECO:0000256" key="4">
    <source>
        <dbReference type="ARBA" id="ARBA00022475"/>
    </source>
</evidence>
<feature type="transmembrane region" description="Helical" evidence="10">
    <location>
        <begin position="6"/>
        <end position="28"/>
    </location>
</feature>
<keyword evidence="6 10" id="KW-0812">Transmembrane</keyword>
<comment type="similarity">
    <text evidence="3 10">Belongs to the FliL family.</text>
</comment>
<evidence type="ECO:0000256" key="10">
    <source>
        <dbReference type="RuleBase" id="RU364125"/>
    </source>
</evidence>
<dbReference type="NCBIfam" id="NF005826">
    <property type="entry name" value="PRK07718.1"/>
    <property type="match status" value="1"/>
</dbReference>
<keyword evidence="5 10" id="KW-0145">Chemotaxis</keyword>
<comment type="subcellular location">
    <subcellularLocation>
        <location evidence="2">Cell membrane</location>
        <topology evidence="2">Single-pass membrane protein</topology>
    </subcellularLocation>
</comment>
<dbReference type="PANTHER" id="PTHR35091:SF2">
    <property type="entry name" value="FLAGELLAR PROTEIN FLIL"/>
    <property type="match status" value="1"/>
</dbReference>
<name>A0A2S0K3P3_LYSSH</name>
<evidence type="ECO:0000256" key="2">
    <source>
        <dbReference type="ARBA" id="ARBA00004162"/>
    </source>
</evidence>
<evidence type="ECO:0000313" key="13">
    <source>
        <dbReference type="Proteomes" id="UP000238825"/>
    </source>
</evidence>
<dbReference type="GO" id="GO:0071978">
    <property type="term" value="P:bacterial-type flagellum-dependent swarming motility"/>
    <property type="evidence" value="ECO:0007669"/>
    <property type="project" value="TreeGrafter"/>
</dbReference>
<dbReference type="GeneID" id="48278057"/>
<dbReference type="EMBL" id="CP019980">
    <property type="protein sequence ID" value="AVK98005.1"/>
    <property type="molecule type" value="Genomic_DNA"/>
</dbReference>
<keyword evidence="8 10" id="KW-1133">Transmembrane helix</keyword>
<evidence type="ECO:0000256" key="3">
    <source>
        <dbReference type="ARBA" id="ARBA00008281"/>
    </source>
</evidence>
<reference evidence="12 14" key="2">
    <citation type="submission" date="2018-06" db="EMBL/GenBank/DDBJ databases">
        <authorList>
            <consortium name="Pathogen Informatics"/>
            <person name="Doyle S."/>
        </authorList>
    </citation>
    <scope>NUCLEOTIDE SEQUENCE [LARGE SCALE GENOMIC DNA]</scope>
    <source>
        <strain evidence="12 14">NCTC10338</strain>
    </source>
</reference>
<evidence type="ECO:0000256" key="5">
    <source>
        <dbReference type="ARBA" id="ARBA00022500"/>
    </source>
</evidence>
<evidence type="ECO:0000256" key="8">
    <source>
        <dbReference type="ARBA" id="ARBA00022989"/>
    </source>
</evidence>
<keyword evidence="9 10" id="KW-0472">Membrane</keyword>
<dbReference type="RefSeq" id="WP_024362026.1">
    <property type="nucleotide sequence ID" value="NZ_BJNS01000005.1"/>
</dbReference>
<evidence type="ECO:0000313" key="14">
    <source>
        <dbReference type="Proteomes" id="UP000255295"/>
    </source>
</evidence>
<dbReference type="EMBL" id="UFSZ01000001">
    <property type="protein sequence ID" value="SUV16052.1"/>
    <property type="molecule type" value="Genomic_DNA"/>
</dbReference>
<dbReference type="GO" id="GO:0006935">
    <property type="term" value="P:chemotaxis"/>
    <property type="evidence" value="ECO:0007669"/>
    <property type="project" value="UniProtKB-KW"/>
</dbReference>
<keyword evidence="11" id="KW-0969">Cilium</keyword>
<gene>
    <name evidence="11" type="ORF">LS41612_17785</name>
    <name evidence="12" type="ORF">NCTC10338_01126</name>
</gene>
<keyword evidence="7 10" id="KW-0283">Flagellar rotation</keyword>
<dbReference type="InterPro" id="IPR005503">
    <property type="entry name" value="FliL"/>
</dbReference>
<comment type="function">
    <text evidence="1 10">Controls the rotational direction of flagella during chemotaxis.</text>
</comment>
<evidence type="ECO:0000256" key="9">
    <source>
        <dbReference type="ARBA" id="ARBA00023136"/>
    </source>
</evidence>
<keyword evidence="11" id="KW-0282">Flagellum</keyword>
<proteinExistence type="inferred from homology"/>
<evidence type="ECO:0000256" key="6">
    <source>
        <dbReference type="ARBA" id="ARBA00022692"/>
    </source>
</evidence>
<dbReference type="GO" id="GO:0005886">
    <property type="term" value="C:plasma membrane"/>
    <property type="evidence" value="ECO:0007669"/>
    <property type="project" value="UniProtKB-SubCell"/>
</dbReference>
<evidence type="ECO:0000313" key="12">
    <source>
        <dbReference type="EMBL" id="SUV16052.1"/>
    </source>
</evidence>
<dbReference type="GO" id="GO:0009425">
    <property type="term" value="C:bacterial-type flagellum basal body"/>
    <property type="evidence" value="ECO:0007669"/>
    <property type="project" value="InterPro"/>
</dbReference>
<dbReference type="AlphaFoldDB" id="A0A2S0K3P3"/>
<dbReference type="Pfam" id="PF03748">
    <property type="entry name" value="FliL"/>
    <property type="match status" value="1"/>
</dbReference>
<evidence type="ECO:0000256" key="1">
    <source>
        <dbReference type="ARBA" id="ARBA00002254"/>
    </source>
</evidence>
<dbReference type="Proteomes" id="UP000255295">
    <property type="component" value="Unassembled WGS sequence"/>
</dbReference>
<keyword evidence="4 10" id="KW-1003">Cell membrane</keyword>
<dbReference type="PANTHER" id="PTHR35091">
    <property type="entry name" value="FLAGELLAR PROTEIN FLIL"/>
    <property type="match status" value="1"/>
</dbReference>
<protein>
    <recommendedName>
        <fullName evidence="10">Flagellar protein FliL</fullName>
    </recommendedName>
</protein>
<reference evidence="11 13" key="1">
    <citation type="submission" date="2017-03" db="EMBL/GenBank/DDBJ databases">
        <title>The whole genome sequencing and assembly of Lysinibacillus sphaericus DSM 28T strain.</title>
        <authorList>
            <person name="Lee Y.-J."/>
            <person name="Yi H."/>
            <person name="Bahn Y.-S."/>
            <person name="Kim J.F."/>
            <person name="Lee D.-W."/>
        </authorList>
    </citation>
    <scope>NUCLEOTIDE SEQUENCE [LARGE SCALE GENOMIC DNA]</scope>
    <source>
        <strain evidence="11 13">DSM 28</strain>
    </source>
</reference>
<evidence type="ECO:0000313" key="11">
    <source>
        <dbReference type="EMBL" id="AVK98005.1"/>
    </source>
</evidence>
<sequence>MKNNKVLTMIIIVLVAIILIGVIAFVLFTQFNKPAASLEPSIDDIVEASVDVPEIMTNLADKRVVRMTLKIQTTSKDAAEELKKRDFQTNNLIIQELSEMEQKDLDGKQGKIMFEKAIKTQLNELMQEGEIQQVYITSYIFQ</sequence>